<name>A0A1J5RQ43_9ZZZZ</name>
<evidence type="ECO:0000313" key="10">
    <source>
        <dbReference type="EMBL" id="OIQ91611.1"/>
    </source>
</evidence>
<dbReference type="GO" id="GO:0046872">
    <property type="term" value="F:metal ion binding"/>
    <property type="evidence" value="ECO:0007669"/>
    <property type="project" value="UniProtKB-KW"/>
</dbReference>
<organism evidence="10">
    <name type="scientific">mine drainage metagenome</name>
    <dbReference type="NCBI Taxonomy" id="410659"/>
    <lineage>
        <taxon>unclassified sequences</taxon>
        <taxon>metagenomes</taxon>
        <taxon>ecological metagenomes</taxon>
    </lineage>
</organism>
<dbReference type="InterPro" id="IPR047809">
    <property type="entry name" value="COQ7_proteobact"/>
</dbReference>
<dbReference type="EMBL" id="MLJW01000254">
    <property type="protein sequence ID" value="OIQ91611.1"/>
    <property type="molecule type" value="Genomic_DNA"/>
</dbReference>
<gene>
    <name evidence="10" type="primary">coq7_7</name>
    <name evidence="10" type="ORF">GALL_264720</name>
</gene>
<dbReference type="PANTHER" id="PTHR11237:SF4">
    <property type="entry name" value="5-DEMETHOXYUBIQUINONE HYDROXYLASE, MITOCHONDRIAL"/>
    <property type="match status" value="1"/>
</dbReference>
<comment type="caution">
    <text evidence="10">The sequence shown here is derived from an EMBL/GenBank/DDBJ whole genome shotgun (WGS) entry which is preliminary data.</text>
</comment>
<feature type="region of interest" description="Disordered" evidence="9">
    <location>
        <begin position="39"/>
        <end position="68"/>
    </location>
</feature>
<dbReference type="Gene3D" id="1.20.1260.10">
    <property type="match status" value="1"/>
</dbReference>
<keyword evidence="5 10" id="KW-0560">Oxidoreductase</keyword>
<dbReference type="GO" id="GO:0004497">
    <property type="term" value="F:monooxygenase activity"/>
    <property type="evidence" value="ECO:0007669"/>
    <property type="project" value="UniProtKB-KW"/>
</dbReference>
<dbReference type="InterPro" id="IPR011566">
    <property type="entry name" value="Ubq_synth_Coq7"/>
</dbReference>
<evidence type="ECO:0000256" key="3">
    <source>
        <dbReference type="ARBA" id="ARBA00022688"/>
    </source>
</evidence>
<comment type="pathway">
    <text evidence="1">Cofactor biosynthesis; ubiquinone biosynthesis.</text>
</comment>
<feature type="region of interest" description="Disordered" evidence="9">
    <location>
        <begin position="1"/>
        <end position="22"/>
    </location>
</feature>
<dbReference type="NCBIfam" id="NF033656">
    <property type="entry name" value="DMQ_monoox_COQ7"/>
    <property type="match status" value="1"/>
</dbReference>
<dbReference type="SUPFAM" id="SSF47240">
    <property type="entry name" value="Ferritin-like"/>
    <property type="match status" value="1"/>
</dbReference>
<keyword evidence="7" id="KW-0503">Monooxygenase</keyword>
<sequence length="243" mass="25675">MPNLASCRNVSASPASTLPPPADRLLTAVDNALKTLSGVTPAARPLPYPHERGANPASTSDCPATNQAPMPMCDADRRLSGALMRVNHVGEICAQALYQGQALVAREANLRAHFLRASREEGDHLAWTAQRLHELGSRPSLLNPIWYAGAFGLGALAGKLAGDKVSLGFVVETENQVEQHLASHLQRLPAADVASRAVVTQMQADEVAHARAAEKLGAAPLPALARAAMRAAAKVMTTTAHWI</sequence>
<dbReference type="GO" id="GO:0006744">
    <property type="term" value="P:ubiquinone biosynthetic process"/>
    <property type="evidence" value="ECO:0007669"/>
    <property type="project" value="UniProtKB-KW"/>
</dbReference>
<evidence type="ECO:0000256" key="5">
    <source>
        <dbReference type="ARBA" id="ARBA00023002"/>
    </source>
</evidence>
<dbReference type="InterPro" id="IPR009078">
    <property type="entry name" value="Ferritin-like_SF"/>
</dbReference>
<protein>
    <submittedName>
        <fullName evidence="10">2-nonaprenyl-3-methyl-6-methoxy-1,4-benzoquinol hydroxylase</fullName>
        <ecNumber evidence="10">1.14.13.-</ecNumber>
    </submittedName>
</protein>
<evidence type="ECO:0000256" key="1">
    <source>
        <dbReference type="ARBA" id="ARBA00004749"/>
    </source>
</evidence>
<keyword evidence="8" id="KW-0472">Membrane</keyword>
<evidence type="ECO:0000256" key="9">
    <source>
        <dbReference type="SAM" id="MobiDB-lite"/>
    </source>
</evidence>
<dbReference type="Pfam" id="PF03232">
    <property type="entry name" value="COQ7"/>
    <property type="match status" value="1"/>
</dbReference>
<reference evidence="10" key="1">
    <citation type="submission" date="2016-10" db="EMBL/GenBank/DDBJ databases">
        <title>Sequence of Gallionella enrichment culture.</title>
        <authorList>
            <person name="Poehlein A."/>
            <person name="Muehling M."/>
            <person name="Daniel R."/>
        </authorList>
    </citation>
    <scope>NUCLEOTIDE SEQUENCE</scope>
</reference>
<dbReference type="AlphaFoldDB" id="A0A1J5RQ43"/>
<keyword evidence="3" id="KW-0831">Ubiquinone biosynthesis</keyword>
<dbReference type="InterPro" id="IPR012347">
    <property type="entry name" value="Ferritin-like"/>
</dbReference>
<feature type="compositionally biased region" description="Polar residues" evidence="9">
    <location>
        <begin position="56"/>
        <end position="68"/>
    </location>
</feature>
<dbReference type="HAMAP" id="MF_01658">
    <property type="entry name" value="COQ7"/>
    <property type="match status" value="1"/>
</dbReference>
<feature type="compositionally biased region" description="Polar residues" evidence="9">
    <location>
        <begin position="1"/>
        <end position="10"/>
    </location>
</feature>
<evidence type="ECO:0000256" key="6">
    <source>
        <dbReference type="ARBA" id="ARBA00023004"/>
    </source>
</evidence>
<dbReference type="EC" id="1.14.13.-" evidence="10"/>
<evidence type="ECO:0000256" key="8">
    <source>
        <dbReference type="ARBA" id="ARBA00023136"/>
    </source>
</evidence>
<dbReference type="PANTHER" id="PTHR11237">
    <property type="entry name" value="COENZYME Q10 BIOSYNTHESIS PROTEIN 7"/>
    <property type="match status" value="1"/>
</dbReference>
<accession>A0A1J5RQ43</accession>
<keyword evidence="2" id="KW-1003">Cell membrane</keyword>
<evidence type="ECO:0000256" key="7">
    <source>
        <dbReference type="ARBA" id="ARBA00023033"/>
    </source>
</evidence>
<keyword evidence="4" id="KW-0479">Metal-binding</keyword>
<evidence type="ECO:0000256" key="2">
    <source>
        <dbReference type="ARBA" id="ARBA00022475"/>
    </source>
</evidence>
<dbReference type="CDD" id="cd01042">
    <property type="entry name" value="DMQH"/>
    <property type="match status" value="1"/>
</dbReference>
<keyword evidence="6" id="KW-0408">Iron</keyword>
<evidence type="ECO:0000256" key="4">
    <source>
        <dbReference type="ARBA" id="ARBA00022723"/>
    </source>
</evidence>
<proteinExistence type="inferred from homology"/>